<evidence type="ECO:0000313" key="3">
    <source>
        <dbReference type="EMBL" id="KKI51710.1"/>
    </source>
</evidence>
<dbReference type="PROSITE" id="PS51202">
    <property type="entry name" value="RCK_C"/>
    <property type="match status" value="1"/>
</dbReference>
<protein>
    <recommendedName>
        <fullName evidence="2">RCK C-terminal domain-containing protein</fullName>
    </recommendedName>
</protein>
<dbReference type="Pfam" id="PF02080">
    <property type="entry name" value="TrkA_C"/>
    <property type="match status" value="1"/>
</dbReference>
<feature type="transmembrane region" description="Helical" evidence="1">
    <location>
        <begin position="102"/>
        <end position="119"/>
    </location>
</feature>
<dbReference type="OrthoDB" id="369355at2"/>
<name>A0A0M2NNC2_9FIRM</name>
<dbReference type="SUPFAM" id="SSF116726">
    <property type="entry name" value="TrkA C-terminal domain-like"/>
    <property type="match status" value="1"/>
</dbReference>
<dbReference type="InterPro" id="IPR036721">
    <property type="entry name" value="RCK_C_sf"/>
</dbReference>
<dbReference type="STRING" id="270498.CHK_0877"/>
<proteinExistence type="predicted"/>
<dbReference type="RefSeq" id="WP_046442785.1">
    <property type="nucleotide sequence ID" value="NZ_CAUERS010000025.1"/>
</dbReference>
<keyword evidence="1" id="KW-1133">Transmembrane helix</keyword>
<reference evidence="3 4" key="1">
    <citation type="submission" date="2015-04" db="EMBL/GenBank/DDBJ databases">
        <title>Draft genome sequence of bacteremic isolate Catabacter hongkongensis type strain HKU16T.</title>
        <authorList>
            <person name="Lau S.K."/>
            <person name="Teng J.L."/>
            <person name="Huang Y."/>
            <person name="Curreem S.O."/>
            <person name="Tsui S.K."/>
            <person name="Woo P.C."/>
        </authorList>
    </citation>
    <scope>NUCLEOTIDE SEQUENCE [LARGE SCALE GENOMIC DNA]</scope>
    <source>
        <strain evidence="3 4">HKU16</strain>
    </source>
</reference>
<keyword evidence="1" id="KW-0472">Membrane</keyword>
<dbReference type="AlphaFoldDB" id="A0A0M2NNC2"/>
<dbReference type="GO" id="GO:0006813">
    <property type="term" value="P:potassium ion transport"/>
    <property type="evidence" value="ECO:0007669"/>
    <property type="project" value="InterPro"/>
</dbReference>
<dbReference type="Gene3D" id="3.30.70.1450">
    <property type="entry name" value="Regulator of K+ conductance, C-terminal domain"/>
    <property type="match status" value="1"/>
</dbReference>
<dbReference type="InterPro" id="IPR006037">
    <property type="entry name" value="RCK_C"/>
</dbReference>
<accession>A0A0M2NNC2</accession>
<organism evidence="3 4">
    <name type="scientific">Christensenella hongkongensis</name>
    <dbReference type="NCBI Taxonomy" id="270498"/>
    <lineage>
        <taxon>Bacteria</taxon>
        <taxon>Bacillati</taxon>
        <taxon>Bacillota</taxon>
        <taxon>Clostridia</taxon>
        <taxon>Christensenellales</taxon>
        <taxon>Christensenellaceae</taxon>
        <taxon>Christensenella</taxon>
    </lineage>
</organism>
<evidence type="ECO:0000256" key="1">
    <source>
        <dbReference type="SAM" id="Phobius"/>
    </source>
</evidence>
<evidence type="ECO:0000259" key="2">
    <source>
        <dbReference type="PROSITE" id="PS51202"/>
    </source>
</evidence>
<feature type="domain" description="RCK C-terminal" evidence="2">
    <location>
        <begin position="146"/>
        <end position="233"/>
    </location>
</feature>
<comment type="caution">
    <text evidence="3">The sequence shown here is derived from an EMBL/GenBank/DDBJ whole genome shotgun (WGS) entry which is preliminary data.</text>
</comment>
<keyword evidence="1" id="KW-0812">Transmembrane</keyword>
<dbReference type="Proteomes" id="UP000034076">
    <property type="component" value="Unassembled WGS sequence"/>
</dbReference>
<feature type="transmembrane region" description="Helical" evidence="1">
    <location>
        <begin position="6"/>
        <end position="28"/>
    </location>
</feature>
<feature type="transmembrane region" description="Helical" evidence="1">
    <location>
        <begin position="72"/>
        <end position="90"/>
    </location>
</feature>
<gene>
    <name evidence="3" type="ORF">CHK_0877</name>
</gene>
<sequence length="250" mass="28413">MSLSVSISLFFAVAVAYILIIDIFTILFRMSGMTEEKAKFQVISLLTNSGYTTKESELVVSKLLRRKLARTVMLFGYIFSVTIITVFVNVVMNLPRAVQADLWTLTVILAIIFVVFMVVKRVPKVKTKFNNIIEKMGQRFMFRGNVNVISVIEQYAKGVIAGIHVQKVPSVIDGKTLGEFDMIGKYGIHLIIIKRKEEVLDYITKDTKIEADDQLVLFGRLQKIMDLFFVTQDGRASLEAVKKEEEKELE</sequence>
<dbReference type="GO" id="GO:0008324">
    <property type="term" value="F:monoatomic cation transmembrane transporter activity"/>
    <property type="evidence" value="ECO:0007669"/>
    <property type="project" value="InterPro"/>
</dbReference>
<dbReference type="EMBL" id="LAYJ01000068">
    <property type="protein sequence ID" value="KKI51710.1"/>
    <property type="molecule type" value="Genomic_DNA"/>
</dbReference>
<evidence type="ECO:0000313" key="4">
    <source>
        <dbReference type="Proteomes" id="UP000034076"/>
    </source>
</evidence>
<keyword evidence="4" id="KW-1185">Reference proteome</keyword>